<keyword evidence="3" id="KW-0813">Transport</keyword>
<organism evidence="15 16">
    <name type="scientific">Tahibacter harae</name>
    <dbReference type="NCBI Taxonomy" id="2963937"/>
    <lineage>
        <taxon>Bacteria</taxon>
        <taxon>Pseudomonadati</taxon>
        <taxon>Pseudomonadota</taxon>
        <taxon>Gammaproteobacteria</taxon>
        <taxon>Lysobacterales</taxon>
        <taxon>Rhodanobacteraceae</taxon>
        <taxon>Tahibacter</taxon>
    </lineage>
</organism>
<keyword evidence="8" id="KW-0249">Electron transport</keyword>
<keyword evidence="4" id="KW-1003">Cell membrane</keyword>
<dbReference type="PANTHER" id="PTHR30529:SF3">
    <property type="entry name" value="CYTOCHROME B561 HOMOLOG 1"/>
    <property type="match status" value="1"/>
</dbReference>
<evidence type="ECO:0000256" key="1">
    <source>
        <dbReference type="ARBA" id="ARBA00001970"/>
    </source>
</evidence>
<evidence type="ECO:0000256" key="2">
    <source>
        <dbReference type="ARBA" id="ARBA00004651"/>
    </source>
</evidence>
<evidence type="ECO:0000256" key="6">
    <source>
        <dbReference type="ARBA" id="ARBA00022692"/>
    </source>
</evidence>
<dbReference type="Pfam" id="PF01292">
    <property type="entry name" value="Ni_hydr_CYTB"/>
    <property type="match status" value="1"/>
</dbReference>
<evidence type="ECO:0000256" key="11">
    <source>
        <dbReference type="ARBA" id="ARBA00023136"/>
    </source>
</evidence>
<comment type="cofactor">
    <cofactor evidence="1">
        <name>heme b</name>
        <dbReference type="ChEBI" id="CHEBI:60344"/>
    </cofactor>
</comment>
<dbReference type="PANTHER" id="PTHR30529">
    <property type="entry name" value="CYTOCHROME B561"/>
    <property type="match status" value="1"/>
</dbReference>
<comment type="subcellular location">
    <subcellularLocation>
        <location evidence="2">Cell membrane</location>
        <topology evidence="2">Multi-pass membrane protein</topology>
    </subcellularLocation>
</comment>
<accession>A0ABT1QTL8</accession>
<feature type="transmembrane region" description="Helical" evidence="13">
    <location>
        <begin position="83"/>
        <end position="105"/>
    </location>
</feature>
<protein>
    <submittedName>
        <fullName evidence="15">Cytochrome b</fullName>
    </submittedName>
</protein>
<dbReference type="InterPro" id="IPR016174">
    <property type="entry name" value="Di-haem_cyt_TM"/>
</dbReference>
<dbReference type="RefSeq" id="WP_255914821.1">
    <property type="nucleotide sequence ID" value="NZ_JANFQO010000011.1"/>
</dbReference>
<gene>
    <name evidence="15" type="ORF">NM961_13000</name>
</gene>
<dbReference type="InterPro" id="IPR011577">
    <property type="entry name" value="Cyt_b561_bac/Ni-Hgenase"/>
</dbReference>
<keyword evidence="6 13" id="KW-0812">Transmembrane</keyword>
<dbReference type="EMBL" id="JANFQO010000011">
    <property type="protein sequence ID" value="MCQ4165630.1"/>
    <property type="molecule type" value="Genomic_DNA"/>
</dbReference>
<dbReference type="InterPro" id="IPR052168">
    <property type="entry name" value="Cytochrome_b561_oxidase"/>
</dbReference>
<dbReference type="Gene3D" id="1.20.950.20">
    <property type="entry name" value="Transmembrane di-heme cytochromes, Chain C"/>
    <property type="match status" value="1"/>
</dbReference>
<reference evidence="15" key="1">
    <citation type="submission" date="2022-07" db="EMBL/GenBank/DDBJ databases">
        <title>Tahibacter sp., a new gammaproteobacterium isolated from the silt sample collected at pig farm.</title>
        <authorList>
            <person name="Chen H."/>
        </authorList>
    </citation>
    <scope>NUCLEOTIDE SEQUENCE</scope>
    <source>
        <strain evidence="15">P2K</strain>
    </source>
</reference>
<keyword evidence="10" id="KW-0408">Iron</keyword>
<dbReference type="Proteomes" id="UP001165498">
    <property type="component" value="Unassembled WGS sequence"/>
</dbReference>
<keyword evidence="5" id="KW-0349">Heme</keyword>
<keyword evidence="11 13" id="KW-0472">Membrane</keyword>
<evidence type="ECO:0000313" key="16">
    <source>
        <dbReference type="Proteomes" id="UP001165498"/>
    </source>
</evidence>
<evidence type="ECO:0000256" key="13">
    <source>
        <dbReference type="SAM" id="Phobius"/>
    </source>
</evidence>
<evidence type="ECO:0000256" key="9">
    <source>
        <dbReference type="ARBA" id="ARBA00022989"/>
    </source>
</evidence>
<keyword evidence="7" id="KW-0479">Metal-binding</keyword>
<evidence type="ECO:0000256" key="10">
    <source>
        <dbReference type="ARBA" id="ARBA00023004"/>
    </source>
</evidence>
<feature type="transmembrane region" description="Helical" evidence="13">
    <location>
        <begin position="12"/>
        <end position="30"/>
    </location>
</feature>
<comment type="similarity">
    <text evidence="12">Belongs to the cytochrome b561 family.</text>
</comment>
<evidence type="ECO:0000256" key="3">
    <source>
        <dbReference type="ARBA" id="ARBA00022448"/>
    </source>
</evidence>
<feature type="transmembrane region" description="Helical" evidence="13">
    <location>
        <begin position="150"/>
        <end position="169"/>
    </location>
</feature>
<evidence type="ECO:0000256" key="5">
    <source>
        <dbReference type="ARBA" id="ARBA00022617"/>
    </source>
</evidence>
<evidence type="ECO:0000256" key="8">
    <source>
        <dbReference type="ARBA" id="ARBA00022982"/>
    </source>
</evidence>
<feature type="domain" description="Cytochrome b561 bacterial/Ni-hydrogenase" evidence="14">
    <location>
        <begin position="7"/>
        <end position="178"/>
    </location>
</feature>
<evidence type="ECO:0000259" key="14">
    <source>
        <dbReference type="Pfam" id="PF01292"/>
    </source>
</evidence>
<proteinExistence type="inferred from homology"/>
<evidence type="ECO:0000313" key="15">
    <source>
        <dbReference type="EMBL" id="MCQ4165630.1"/>
    </source>
</evidence>
<keyword evidence="9 13" id="KW-1133">Transmembrane helix</keyword>
<sequence length="178" mass="19845">MKTVATRYALPLRALHWATVAVIAVVYLVAEFRGYLPREGGQRALAMQWHMFLGLFVLLLVLPRIGLRLVQPAPPILPPPARLLRWAALATHLLLYAFLIAQPVLGLITAQSAERAVAIPMTDWALPALVGRDPGLHETAEELHEWLGTAFYFVIGLHAAAALWHHFAVRDNTLRRMV</sequence>
<name>A0ABT1QTL8_9GAMM</name>
<feature type="transmembrane region" description="Helical" evidence="13">
    <location>
        <begin position="42"/>
        <end position="62"/>
    </location>
</feature>
<dbReference type="SUPFAM" id="SSF81342">
    <property type="entry name" value="Transmembrane di-heme cytochromes"/>
    <property type="match status" value="1"/>
</dbReference>
<evidence type="ECO:0000256" key="7">
    <source>
        <dbReference type="ARBA" id="ARBA00022723"/>
    </source>
</evidence>
<keyword evidence="16" id="KW-1185">Reference proteome</keyword>
<comment type="caution">
    <text evidence="15">The sequence shown here is derived from an EMBL/GenBank/DDBJ whole genome shotgun (WGS) entry which is preliminary data.</text>
</comment>
<evidence type="ECO:0000256" key="4">
    <source>
        <dbReference type="ARBA" id="ARBA00022475"/>
    </source>
</evidence>
<evidence type="ECO:0000256" key="12">
    <source>
        <dbReference type="ARBA" id="ARBA00037975"/>
    </source>
</evidence>